<dbReference type="KEGG" id="maur:BOH66_09215"/>
<dbReference type="CDD" id="cd00090">
    <property type="entry name" value="HTH_ARSR"/>
    <property type="match status" value="1"/>
</dbReference>
<dbReference type="AlphaFoldDB" id="A0A1P8U8E6"/>
<dbReference type="SUPFAM" id="SSF46785">
    <property type="entry name" value="Winged helix' DNA-binding domain"/>
    <property type="match status" value="1"/>
</dbReference>
<accession>A0A1P8U8E6</accession>
<dbReference type="STRING" id="36805.BOH66_09215"/>
<dbReference type="RefSeq" id="WP_076690713.1">
    <property type="nucleotide sequence ID" value="NZ_CP018762.1"/>
</dbReference>
<dbReference type="InterPro" id="IPR011991">
    <property type="entry name" value="ArsR-like_HTH"/>
</dbReference>
<evidence type="ECO:0000259" key="1">
    <source>
        <dbReference type="SMART" id="SM00418"/>
    </source>
</evidence>
<name>A0A1P8U8E6_9MICO</name>
<gene>
    <name evidence="2" type="ORF">BOH66_09215</name>
</gene>
<sequence length="196" mass="22239">MAEQQMRELDTAALRALGHPLRVRIFDILSREGAQTSSSLSEMTGESSGSTSYHLRILARAHLIEEDTTRGNARERWWMLPRGRVLVGSEETSATPAGLAATQLALTELYRQRGEWFLRTLQERLARPSEQWDAHLTFANLSLTVPQYEQLAQRLQAIIDEVAEDTRDQDDEEAVRYSVRLDILPSQNPPRARGAR</sequence>
<evidence type="ECO:0000313" key="2">
    <source>
        <dbReference type="EMBL" id="APZ34400.1"/>
    </source>
</evidence>
<dbReference type="InterPro" id="IPR036388">
    <property type="entry name" value="WH-like_DNA-bd_sf"/>
</dbReference>
<reference evidence="2 3" key="1">
    <citation type="submission" date="2016-12" db="EMBL/GenBank/DDBJ databases">
        <title>Complete genome sequence of Microbacterium aurum KACC 15219.</title>
        <authorList>
            <person name="Jung Y."/>
            <person name="Shin J.-H."/>
            <person name="Lee Y.-J."/>
            <person name="Yi H."/>
            <person name="Bahn Y.-S."/>
            <person name="Kim J.F."/>
            <person name="Lee D.-W."/>
        </authorList>
    </citation>
    <scope>NUCLEOTIDE SEQUENCE [LARGE SCALE GENOMIC DNA]</scope>
    <source>
        <strain evidence="2 3">KACC 15219</strain>
    </source>
</reference>
<dbReference type="SMART" id="SM00418">
    <property type="entry name" value="HTH_ARSR"/>
    <property type="match status" value="1"/>
</dbReference>
<dbReference type="GO" id="GO:0003700">
    <property type="term" value="F:DNA-binding transcription factor activity"/>
    <property type="evidence" value="ECO:0007669"/>
    <property type="project" value="InterPro"/>
</dbReference>
<dbReference type="EMBL" id="CP018762">
    <property type="protein sequence ID" value="APZ34400.1"/>
    <property type="molecule type" value="Genomic_DNA"/>
</dbReference>
<evidence type="ECO:0000313" key="3">
    <source>
        <dbReference type="Proteomes" id="UP000187185"/>
    </source>
</evidence>
<dbReference type="InterPro" id="IPR036390">
    <property type="entry name" value="WH_DNA-bd_sf"/>
</dbReference>
<dbReference type="OrthoDB" id="7945987at2"/>
<dbReference type="Pfam" id="PF12840">
    <property type="entry name" value="HTH_20"/>
    <property type="match status" value="1"/>
</dbReference>
<protein>
    <recommendedName>
        <fullName evidence="1">HTH arsR-type domain-containing protein</fullName>
    </recommendedName>
</protein>
<organism evidence="2 3">
    <name type="scientific">Microbacterium aurum</name>
    <dbReference type="NCBI Taxonomy" id="36805"/>
    <lineage>
        <taxon>Bacteria</taxon>
        <taxon>Bacillati</taxon>
        <taxon>Actinomycetota</taxon>
        <taxon>Actinomycetes</taxon>
        <taxon>Micrococcales</taxon>
        <taxon>Microbacteriaceae</taxon>
        <taxon>Microbacterium</taxon>
    </lineage>
</organism>
<dbReference type="Gene3D" id="1.10.10.10">
    <property type="entry name" value="Winged helix-like DNA-binding domain superfamily/Winged helix DNA-binding domain"/>
    <property type="match status" value="1"/>
</dbReference>
<dbReference type="InterPro" id="IPR001845">
    <property type="entry name" value="HTH_ArsR_DNA-bd_dom"/>
</dbReference>
<keyword evidence="3" id="KW-1185">Reference proteome</keyword>
<feature type="domain" description="HTH arsR-type" evidence="1">
    <location>
        <begin position="12"/>
        <end position="126"/>
    </location>
</feature>
<proteinExistence type="predicted"/>
<dbReference type="Proteomes" id="UP000187185">
    <property type="component" value="Chromosome"/>
</dbReference>